<proteinExistence type="predicted"/>
<dbReference type="Proteomes" id="UP000595362">
    <property type="component" value="Chromosome"/>
</dbReference>
<evidence type="ECO:0000313" key="2">
    <source>
        <dbReference type="Proteomes" id="UP000595362"/>
    </source>
</evidence>
<dbReference type="EMBL" id="CP066681">
    <property type="protein sequence ID" value="QQG35907.1"/>
    <property type="molecule type" value="Genomic_DNA"/>
</dbReference>
<accession>A0A7T5R1S7</accession>
<protein>
    <submittedName>
        <fullName evidence="1">Uncharacterized protein</fullName>
    </submittedName>
</protein>
<reference evidence="1 2" key="1">
    <citation type="submission" date="2020-07" db="EMBL/GenBank/DDBJ databases">
        <title>Huge and variable diversity of episymbiotic CPR bacteria and DPANN archaea in groundwater ecosystems.</title>
        <authorList>
            <person name="He C.Y."/>
            <person name="Keren R."/>
            <person name="Whittaker M."/>
            <person name="Farag I.F."/>
            <person name="Doudna J."/>
            <person name="Cate J.H.D."/>
            <person name="Banfield J.F."/>
        </authorList>
    </citation>
    <scope>NUCLEOTIDE SEQUENCE [LARGE SCALE GENOMIC DNA]</scope>
    <source>
        <strain evidence="1">NC_groundwater_70_Ag_B-0.1um_54_66</strain>
    </source>
</reference>
<sequence length="176" mass="19642">MMFPRVAFAIAAAELQRNAEHGLGYAICDEQGRFFCGFEQANGALAHGDFIQNGQYWREIKDNHFTAQKPIFLGLDEMRERNIAAAVYGMPYQVNAQHGLPEEMVDRCKRFIVRKDWTFKPDSAVKPAGGLLLYGPPSKHGLASAESCGKGWDDGYIGILYGLKQGCKNLWIKLSP</sequence>
<evidence type="ECO:0000313" key="1">
    <source>
        <dbReference type="EMBL" id="QQG35907.1"/>
    </source>
</evidence>
<name>A0A7T5R1S7_9BACT</name>
<organism evidence="1 2">
    <name type="scientific">Micavibrio aeruginosavorus</name>
    <dbReference type="NCBI Taxonomy" id="349221"/>
    <lineage>
        <taxon>Bacteria</taxon>
        <taxon>Pseudomonadati</taxon>
        <taxon>Bdellovibrionota</taxon>
        <taxon>Bdellovibrionia</taxon>
        <taxon>Bdellovibrionales</taxon>
        <taxon>Pseudobdellovibrionaceae</taxon>
        <taxon>Micavibrio</taxon>
    </lineage>
</organism>
<gene>
    <name evidence="1" type="ORF">HYS17_10450</name>
</gene>
<dbReference type="AlphaFoldDB" id="A0A7T5R1S7"/>